<dbReference type="InterPro" id="IPR011047">
    <property type="entry name" value="Quinoprotein_ADH-like_sf"/>
</dbReference>
<feature type="region of interest" description="Disordered" evidence="1">
    <location>
        <begin position="634"/>
        <end position="750"/>
    </location>
</feature>
<feature type="compositionally biased region" description="Low complexity" evidence="1">
    <location>
        <begin position="500"/>
        <end position="510"/>
    </location>
</feature>
<feature type="compositionally biased region" description="Polar residues" evidence="1">
    <location>
        <begin position="772"/>
        <end position="782"/>
    </location>
</feature>
<dbReference type="Gene3D" id="2.130.10.10">
    <property type="entry name" value="YVTN repeat-like/Quinoprotein amine dehydrogenase"/>
    <property type="match status" value="2"/>
</dbReference>
<name>A0A6A6Q474_9PEZI</name>
<feature type="compositionally biased region" description="Polar residues" evidence="1">
    <location>
        <begin position="560"/>
        <end position="569"/>
    </location>
</feature>
<evidence type="ECO:0000313" key="3">
    <source>
        <dbReference type="Proteomes" id="UP000799767"/>
    </source>
</evidence>
<feature type="region of interest" description="Disordered" evidence="1">
    <location>
        <begin position="308"/>
        <end position="332"/>
    </location>
</feature>
<feature type="region of interest" description="Disordered" evidence="1">
    <location>
        <begin position="412"/>
        <end position="471"/>
    </location>
</feature>
<dbReference type="GeneID" id="54477639"/>
<feature type="compositionally biased region" description="Polar residues" evidence="1">
    <location>
        <begin position="807"/>
        <end position="819"/>
    </location>
</feature>
<gene>
    <name evidence="2" type="ORF">BDY17DRAFT_321524</name>
</gene>
<evidence type="ECO:0000313" key="2">
    <source>
        <dbReference type="EMBL" id="KAF2486756.1"/>
    </source>
</evidence>
<dbReference type="SMART" id="SM00320">
    <property type="entry name" value="WD40"/>
    <property type="match status" value="4"/>
</dbReference>
<dbReference type="InterPro" id="IPR001680">
    <property type="entry name" value="WD40_rpt"/>
</dbReference>
<dbReference type="InterPro" id="IPR015943">
    <property type="entry name" value="WD40/YVTN_repeat-like_dom_sf"/>
</dbReference>
<sequence length="936" mass="101831">MPPDRPISAKQTSKRIQSTDRPFVFPNNCHLLITTRNCIYARDAAGTNTVFRSSKHGIVAAREAQDESGILAVADKHVVVLHDTKRGSEKSWGLDASEDEVRHLEYSHSASSLYLCTSLTSDIQRYSIKQSRLLSPTRTHASPPVALAISPTERLMVSASDGPPVVYLRDLLQNGPPILIEPRVSKAAVSVAAFHPEKPNIFLLAFRDGSIAEYDASRVLRSATGCLSDQENVNKGELSHLTALHRAASADKKGAITGAAFLPGFTTRAVTAGRDGKCRIIDFADGGVVLRTWHVRAPVTSISVLFPAPPEPSRDRGVGRPKPHMPRPSVGTDSLLAIGREDGELYIYDSLGLLLDQYKLTELGVKIISVEWVKGPSPKPVSSIDAGEVVQAVPCDQPADSQLQKASIMLEKAESSRNGAPVEYLGPPPSLRKPATASPHRKASGSSRKFTIHPDEVEDDTVRHTPLPKITGPVLVQKGDYLDLFSPVKPPEPKAASEQRLSSPPRSRPSITSQTFVKSPEAVTAAVDDTLVRRRNLELFPSTDSGPAPNKSPVEGSTAAKRSSFNNSPFAEPNRRLTFKAQSIRQRRRSSGLRKPTLDPPNGNAKLLADLRKMSTSQKTGQPGGVLSSMSIANASSDAKASTRPSGKKENKSRFLHRSTDHIEIEADSETARKAYDEVRKKQHWPEDSTQASSLDNDIWFTSDSGEDEHQTARRKRATAQRPPARQTSRSRVTSKGTLSTLGVPHAEHSQAYRMDGSTEEEMFTAAEAPITSSGAFSPSSQHVRELFPRSSSLSPRKHHRSKKYGLSQQNPKTTSQPLSEIAPNQIAGRQVKSPWARAKANQAVHGSRIDSTARRAVPSSNACKAAIPPIDGQKENANESHCNICSPTKAKLLEVEAEVARLRAEVLMLKTVLRRQGLPVPQTVRRGEKRAARGL</sequence>
<feature type="compositionally biased region" description="Basic and acidic residues" evidence="1">
    <location>
        <begin position="452"/>
        <end position="463"/>
    </location>
</feature>
<dbReference type="SUPFAM" id="SSF50998">
    <property type="entry name" value="Quinoprotein alcohol dehydrogenase-like"/>
    <property type="match status" value="1"/>
</dbReference>
<feature type="region of interest" description="Disordered" evidence="1">
    <location>
        <begin position="485"/>
        <end position="517"/>
    </location>
</feature>
<evidence type="ECO:0000256" key="1">
    <source>
        <dbReference type="SAM" id="MobiDB-lite"/>
    </source>
</evidence>
<feature type="compositionally biased region" description="Basic and acidic residues" evidence="1">
    <location>
        <begin position="647"/>
        <end position="687"/>
    </location>
</feature>
<accession>A0A6A6Q474</accession>
<feature type="region of interest" description="Disordered" evidence="1">
    <location>
        <begin position="538"/>
        <end position="605"/>
    </location>
</feature>
<dbReference type="AlphaFoldDB" id="A0A6A6Q474"/>
<dbReference type="Proteomes" id="UP000799767">
    <property type="component" value="Unassembled WGS sequence"/>
</dbReference>
<organism evidence="2 3">
    <name type="scientific">Neohortaea acidophila</name>
    <dbReference type="NCBI Taxonomy" id="245834"/>
    <lineage>
        <taxon>Eukaryota</taxon>
        <taxon>Fungi</taxon>
        <taxon>Dikarya</taxon>
        <taxon>Ascomycota</taxon>
        <taxon>Pezizomycotina</taxon>
        <taxon>Dothideomycetes</taxon>
        <taxon>Dothideomycetidae</taxon>
        <taxon>Mycosphaerellales</taxon>
        <taxon>Teratosphaeriaceae</taxon>
        <taxon>Neohortaea</taxon>
    </lineage>
</organism>
<reference evidence="2" key="1">
    <citation type="journal article" date="2020" name="Stud. Mycol.">
        <title>101 Dothideomycetes genomes: a test case for predicting lifestyles and emergence of pathogens.</title>
        <authorList>
            <person name="Haridas S."/>
            <person name="Albert R."/>
            <person name="Binder M."/>
            <person name="Bloem J."/>
            <person name="Labutti K."/>
            <person name="Salamov A."/>
            <person name="Andreopoulos B."/>
            <person name="Baker S."/>
            <person name="Barry K."/>
            <person name="Bills G."/>
            <person name="Bluhm B."/>
            <person name="Cannon C."/>
            <person name="Castanera R."/>
            <person name="Culley D."/>
            <person name="Daum C."/>
            <person name="Ezra D."/>
            <person name="Gonzalez J."/>
            <person name="Henrissat B."/>
            <person name="Kuo A."/>
            <person name="Liang C."/>
            <person name="Lipzen A."/>
            <person name="Lutzoni F."/>
            <person name="Magnuson J."/>
            <person name="Mondo S."/>
            <person name="Nolan M."/>
            <person name="Ohm R."/>
            <person name="Pangilinan J."/>
            <person name="Park H.-J."/>
            <person name="Ramirez L."/>
            <person name="Alfaro M."/>
            <person name="Sun H."/>
            <person name="Tritt A."/>
            <person name="Yoshinaga Y."/>
            <person name="Zwiers L.-H."/>
            <person name="Turgeon B."/>
            <person name="Goodwin S."/>
            <person name="Spatafora J."/>
            <person name="Crous P."/>
            <person name="Grigoriev I."/>
        </authorList>
    </citation>
    <scope>NUCLEOTIDE SEQUENCE</scope>
    <source>
        <strain evidence="2">CBS 113389</strain>
    </source>
</reference>
<proteinExistence type="predicted"/>
<dbReference type="OrthoDB" id="5362656at2759"/>
<dbReference type="EMBL" id="MU001632">
    <property type="protein sequence ID" value="KAF2486756.1"/>
    <property type="molecule type" value="Genomic_DNA"/>
</dbReference>
<dbReference type="RefSeq" id="XP_033593325.1">
    <property type="nucleotide sequence ID" value="XM_033736637.1"/>
</dbReference>
<protein>
    <submittedName>
        <fullName evidence="2">Quinon protein alcohol dehydrogenase-like superfamily</fullName>
    </submittedName>
</protein>
<keyword evidence="3" id="KW-1185">Reference proteome</keyword>
<feature type="compositionally biased region" description="Polar residues" evidence="1">
    <location>
        <begin position="634"/>
        <end position="645"/>
    </location>
</feature>
<feature type="region of interest" description="Disordered" evidence="1">
    <location>
        <begin position="772"/>
        <end position="819"/>
    </location>
</feature>
<feature type="compositionally biased region" description="Polar residues" evidence="1">
    <location>
        <begin position="730"/>
        <end position="741"/>
    </location>
</feature>
<feature type="compositionally biased region" description="Polar residues" evidence="1">
    <location>
        <begin position="688"/>
        <end position="704"/>
    </location>
</feature>